<dbReference type="STRING" id="98403.A0A151GP17"/>
<dbReference type="Proteomes" id="UP000076580">
    <property type="component" value="Chromosome 02"/>
</dbReference>
<keyword evidence="6" id="KW-1185">Reference proteome</keyword>
<feature type="coiled-coil region" evidence="1">
    <location>
        <begin position="390"/>
        <end position="417"/>
    </location>
</feature>
<dbReference type="GeneID" id="63718508"/>
<feature type="transmembrane region" description="Helical" evidence="3">
    <location>
        <begin position="1165"/>
        <end position="1184"/>
    </location>
</feature>
<feature type="region of interest" description="Disordered" evidence="2">
    <location>
        <begin position="1"/>
        <end position="100"/>
    </location>
</feature>
<feature type="compositionally biased region" description="Acidic residues" evidence="2">
    <location>
        <begin position="1400"/>
        <end position="1410"/>
    </location>
</feature>
<feature type="region of interest" description="Disordered" evidence="2">
    <location>
        <begin position="1227"/>
        <end position="1303"/>
    </location>
</feature>
<evidence type="ECO:0000259" key="4">
    <source>
        <dbReference type="PROSITE" id="PS50913"/>
    </source>
</evidence>
<dbReference type="RefSeq" id="XP_040658199.1">
    <property type="nucleotide sequence ID" value="XM_040803166.1"/>
</dbReference>
<dbReference type="InParanoid" id="A0A151GP17"/>
<dbReference type="InterPro" id="IPR000237">
    <property type="entry name" value="GRIP_dom"/>
</dbReference>
<accession>A0A151GP17</accession>
<feature type="region of interest" description="Disordered" evidence="2">
    <location>
        <begin position="113"/>
        <end position="154"/>
    </location>
</feature>
<feature type="region of interest" description="Disordered" evidence="2">
    <location>
        <begin position="857"/>
        <end position="879"/>
    </location>
</feature>
<keyword evidence="1" id="KW-0175">Coiled coil</keyword>
<keyword evidence="3" id="KW-0472">Membrane</keyword>
<evidence type="ECO:0000256" key="2">
    <source>
        <dbReference type="SAM" id="MobiDB-lite"/>
    </source>
</evidence>
<dbReference type="Pfam" id="PF01465">
    <property type="entry name" value="GRIP"/>
    <property type="match status" value="1"/>
</dbReference>
<feature type="compositionally biased region" description="Low complexity" evidence="2">
    <location>
        <begin position="458"/>
        <end position="471"/>
    </location>
</feature>
<feature type="coiled-coil region" evidence="1">
    <location>
        <begin position="488"/>
        <end position="639"/>
    </location>
</feature>
<feature type="transmembrane region" description="Helical" evidence="3">
    <location>
        <begin position="1130"/>
        <end position="1153"/>
    </location>
</feature>
<reference evidence="5 6" key="1">
    <citation type="journal article" date="2016" name="Sci. Rep.">
        <title>Insights into Adaptations to a Near-Obligate Nematode Endoparasitic Lifestyle from the Finished Genome of Drechmeria coniospora.</title>
        <authorList>
            <person name="Zhang L."/>
            <person name="Zhou Z."/>
            <person name="Guo Q."/>
            <person name="Fokkens L."/>
            <person name="Miskei M."/>
            <person name="Pocsi I."/>
            <person name="Zhang W."/>
            <person name="Chen M."/>
            <person name="Wang L."/>
            <person name="Sun Y."/>
            <person name="Donzelli B.G."/>
            <person name="Gibson D.M."/>
            <person name="Nelson D.R."/>
            <person name="Luo J.G."/>
            <person name="Rep M."/>
            <person name="Liu H."/>
            <person name="Yang S."/>
            <person name="Wang J."/>
            <person name="Krasnoff S.B."/>
            <person name="Xu Y."/>
            <person name="Molnar I."/>
            <person name="Lin M."/>
        </authorList>
    </citation>
    <scope>NUCLEOTIDE SEQUENCE [LARGE SCALE GENOMIC DNA]</scope>
    <source>
        <strain evidence="5 6">ARSEF 6962</strain>
    </source>
</reference>
<dbReference type="PANTHER" id="PTHR45615:SF80">
    <property type="entry name" value="GRIP DOMAIN-CONTAINING PROTEIN"/>
    <property type="match status" value="1"/>
</dbReference>
<dbReference type="PANTHER" id="PTHR45615">
    <property type="entry name" value="MYOSIN HEAVY CHAIN, NON-MUSCLE"/>
    <property type="match status" value="1"/>
</dbReference>
<dbReference type="Pfam" id="PF10058">
    <property type="entry name" value="Zn_ribbon_10"/>
    <property type="match status" value="1"/>
</dbReference>
<evidence type="ECO:0000313" key="5">
    <source>
        <dbReference type="EMBL" id="KYK58847.1"/>
    </source>
</evidence>
<feature type="coiled-coil region" evidence="1">
    <location>
        <begin position="1186"/>
        <end position="1213"/>
    </location>
</feature>
<sequence>MFQRIRGAIDRTIAEEQARQQRIDSATPSRSASTSSRTSTAAGRGRRPRRKHPVEILDSSVPNPDPAVFEAAFVIDDSDEPSRAGTPRVPSQERADKVGGAAVVPVIAINGEREQKRQVKETDGADEKTREDGDDVAVATSTETEPAPANEQSPEIANRLRKLEKLEATYPELLRSYRVAHKRATAIEPFEKALRENTPLTSIGDPNALVEYLNQMNLRSEMVMAELKKVSAEKDELMSKHDETQERLKQVQQELDALVAEKQRAKSSAASRRSKVKAATATDPSDAKGPDDRSDAEECVESQNASSSKGSARSRLDERDKEVAMLRERLETTQAQLTDLEDQAKKQDEVSAAVRVESGASLAASDKKFAEPHVQLSKANDAKTVSMKIVDDLNTQMSVLKRENAEATTKMEELAKKLEIMPTTATGQQPPVTPASSTPAAPGASKKKNKKKKGKGGAAATATSGAQGAKGVPAAEPLASPGIVESERAALEAEIAKLKDEVREKDARIEALSVKRKTEEDLLEEIETLRDNLVDIGQDHVAAKDKIKDLEAEKLALEGQITELERMSPLVPHEVAGDDAAGDMQSLQDEYDELQDKTAALQSDLGAAQQLAQSRFRDLTELRELLQKAQPELKTLRQESAELKTVKEVLGVKVKQIMEAEKREQDLKLETCRLQQVATDRETEIINLQERLRAGGTGKQQAEESKRTAERGLRRAEADKIELSAKIEKAEREVQKMQEESSKLRPQIKELEAQLHRMKREKVAAQEEADYKSQQYLTAQGLLGSMRDQTTEISTQLKESKELAESLEEELAEVQRLLQERTREGETMRRLLADVDERADHKVREMRGRMEAAVEERERLEDESSTLARKRSRETEELKQKIRELEREVKTLGSERNDLEERQRAWRERKLELEAIESQAESEGNELRSAVAQLRLALDASESQLQDNEKQRAELRRMLGDSTQRYDRIAKDLKAAQAKLVSSSTVSGASTRTSTDSSRSGAVGGHPEMLYLKTILLQFLEQKDGRLRTQLVPVLGKLLKFDKHAVLFRASRASRHLANFIPPAAVHLCLPRSDIDKGIRTAAMVSFWPWKGNTSSTASFERTLSTLAVRIASSQTRLDGLRSSLRRAKVLSTLYLAFTYTVYAIVLLLAVGYRNLGAYEWTGLVGGPVLIYLIRTLTTVYYNFRIESTTARLKEYQEERAKTIQELKDATRYDSTLQLIEKYGGEGKAKNAAQGPQDGQRTKGHGAQAKGTAKRTTMPPPPTANIQRPAAAPGTPDGPPPRGSPCPPRIDDGPPPGAEFAPNADASYAIPQLATPPGGEAETHWYDRIFDALLGEDETARKNRIALICQSCRLVNGQAPPGTRSVSEIGIWRCADCGASNGDVDEDEKLVREVLGSAAPDDDEDEEELKGDEAGSADEVAAPRVTTDSPAAELRSRRAKAKK</sequence>
<proteinExistence type="predicted"/>
<feature type="region of interest" description="Disordered" evidence="2">
    <location>
        <begin position="424"/>
        <end position="474"/>
    </location>
</feature>
<evidence type="ECO:0000256" key="1">
    <source>
        <dbReference type="SAM" id="Coils"/>
    </source>
</evidence>
<dbReference type="EMBL" id="LAYC01000002">
    <property type="protein sequence ID" value="KYK58847.1"/>
    <property type="molecule type" value="Genomic_DNA"/>
</dbReference>
<feature type="compositionally biased region" description="Pro residues" evidence="2">
    <location>
        <begin position="1276"/>
        <end position="1297"/>
    </location>
</feature>
<evidence type="ECO:0000313" key="6">
    <source>
        <dbReference type="Proteomes" id="UP000076580"/>
    </source>
</evidence>
<comment type="caution">
    <text evidence="5">The sequence shown here is derived from an EMBL/GenBank/DDBJ whole genome shotgun (WGS) entry which is preliminary data.</text>
</comment>
<protein>
    <submittedName>
        <fullName evidence="5">Vesicular transport protein</fullName>
    </submittedName>
</protein>
<dbReference type="InterPro" id="IPR019273">
    <property type="entry name" value="Lunapark_Znf"/>
</dbReference>
<feature type="compositionally biased region" description="Low complexity" evidence="2">
    <location>
        <begin position="266"/>
        <end position="281"/>
    </location>
</feature>
<name>A0A151GP17_DRECN</name>
<feature type="compositionally biased region" description="Polar residues" evidence="2">
    <location>
        <begin position="139"/>
        <end position="154"/>
    </location>
</feature>
<feature type="region of interest" description="Disordered" evidence="2">
    <location>
        <begin position="693"/>
        <end position="713"/>
    </location>
</feature>
<dbReference type="PROSITE" id="PS50913">
    <property type="entry name" value="GRIP"/>
    <property type="match status" value="1"/>
</dbReference>
<organism evidence="5 6">
    <name type="scientific">Drechmeria coniospora</name>
    <name type="common">Nematophagous fungus</name>
    <name type="synonym">Meria coniospora</name>
    <dbReference type="NCBI Taxonomy" id="98403"/>
    <lineage>
        <taxon>Eukaryota</taxon>
        <taxon>Fungi</taxon>
        <taxon>Dikarya</taxon>
        <taxon>Ascomycota</taxon>
        <taxon>Pezizomycotina</taxon>
        <taxon>Sordariomycetes</taxon>
        <taxon>Hypocreomycetidae</taxon>
        <taxon>Hypocreales</taxon>
        <taxon>Ophiocordycipitaceae</taxon>
        <taxon>Drechmeria</taxon>
    </lineage>
</organism>
<evidence type="ECO:0000256" key="3">
    <source>
        <dbReference type="SAM" id="Phobius"/>
    </source>
</evidence>
<keyword evidence="3" id="KW-0812">Transmembrane</keyword>
<feature type="compositionally biased region" description="Basic and acidic residues" evidence="2">
    <location>
        <begin position="7"/>
        <end position="22"/>
    </location>
</feature>
<keyword evidence="3" id="KW-1133">Transmembrane helix</keyword>
<feature type="compositionally biased region" description="Basic and acidic residues" evidence="2">
    <location>
        <begin position="701"/>
        <end position="713"/>
    </location>
</feature>
<feature type="compositionally biased region" description="Low complexity" evidence="2">
    <location>
        <begin position="25"/>
        <end position="43"/>
    </location>
</feature>
<feature type="compositionally biased region" description="Polar residues" evidence="2">
    <location>
        <begin position="301"/>
        <end position="311"/>
    </location>
</feature>
<feature type="region of interest" description="Disordered" evidence="2">
    <location>
        <begin position="1397"/>
        <end position="1443"/>
    </location>
</feature>
<feature type="compositionally biased region" description="Basic residues" evidence="2">
    <location>
        <begin position="445"/>
        <end position="455"/>
    </location>
</feature>
<feature type="region of interest" description="Disordered" evidence="2">
    <location>
        <begin position="262"/>
        <end position="320"/>
    </location>
</feature>
<feature type="domain" description="GRIP" evidence="4">
    <location>
        <begin position="1002"/>
        <end position="1052"/>
    </location>
</feature>
<feature type="compositionally biased region" description="Low complexity" evidence="2">
    <location>
        <begin position="434"/>
        <end position="444"/>
    </location>
</feature>
<feature type="compositionally biased region" description="Basic and acidic residues" evidence="2">
    <location>
        <begin position="113"/>
        <end position="131"/>
    </location>
</feature>
<gene>
    <name evidence="5" type="ORF">DCS_05865</name>
</gene>